<feature type="compositionally biased region" description="Basic and acidic residues" evidence="2">
    <location>
        <begin position="792"/>
        <end position="820"/>
    </location>
</feature>
<name>A0A1I8MJ74_MUSDO</name>
<feature type="region of interest" description="Disordered" evidence="2">
    <location>
        <begin position="1240"/>
        <end position="1390"/>
    </location>
</feature>
<protein>
    <submittedName>
        <fullName evidence="5">Uncharacterized protein LOC101898300</fullName>
    </submittedName>
</protein>
<keyword evidence="4" id="KW-1185">Reference proteome</keyword>
<feature type="region of interest" description="Disordered" evidence="2">
    <location>
        <begin position="786"/>
        <end position="839"/>
    </location>
</feature>
<sequence>MDVILPFKVKNEKDFFEWAFKMGIDEMSAHKFLFIIHKSDVDIFPKMGEERINILLYYWEMCEDYKLKMKDDEYELPEELESIVKILVAWSLDIWFSKEWDRCKLLYKHALIHCLNRARTLFARMPDMLQINWDFLLLFNTTPWQVTYLKALNVKKEKTLEDGALTIEKEEQMATDEDMAYLKMEQLPLIVLRLVKLFDQSSIDMVKTLCMKVIAAWNKVYYNEMSQTIGSRLPYVPPEDKRCLLFICHIYLMAVYEADDNKGYVIDNMINNIRFYSQGLQNSYAVENMKYTPARFIALTCTHLRVQKKEFFDFFIWNPLEISPVNLFGVIAQTYKSYLLGNILMELNNMNNEDFALNVALYKRLMNAYINERERSEQFILDELQKQEAQHYAHNIIQTVTNMTDFKSKICKGNRMSNIGNYENTDERIDGSIEVQKALKEEEQDDLRADPIFQNIPNNEEILYYVYEALSKKTFHGWHFAKIVLLFKIISHELNMIETWRYHPGLTTNFMLNLETKLSQHYTDMAKIFLDHPFIEQEFWLTAFYLNPTNYNYEAIKRLGIRNNRKRTDEQGRWVTGKDKIEAKYGLLSSTIDVKAISSLSNHDEEKRDYEPLFQALTLLRLPSSMIKDLLTVIFLARNKSFSWAVEWNELRRRCKALMSNAEEKKRFVELNMAEANDRLKYLHIDYEKYKNRPQLDYGSIEQGYENLINAADMDDDTEESEEEDDFEDDEDVYENKRGRGNKKSTEVIEDDNSQEDDPYLTGKRRTRATAAAALASFLYNSELGRGKRRKKAEEEAKKLEEESKLQENEEKSNESKSVGESESTNISSTAAVLEDDNSKTSDMIKRNIKECLKERPVLINPTYGFQPLIDLWNMEKADLDTVDSECVSLVESSKVLNRFSKLKNITRELNPSEMCVEDDVREMQMFTDYRDITEEICQTSKPATATFKAICLRAKPIEEQEKDEKKFVMDIKIEDNPVKLEPNEGKVTKGEKEKPALQQSPKAATGPKGVEELTESKKSQNVVTGSHQSEEAIDKAISSTTNKEKYIKEKERVQIDTEIARQNEILNQDLTEKTTRPQEDLSSLLSKAQTDERRYVIDNKSAEKENNMDSEKISDNDTNEECMDKSDNQPIEGSDESNPKPVEVNDENLCEMLDQVKTQDPNSSQTIVSHTSSSSPSAENSTTQQGKHTATENVQDPSEHILTSPKIDEEKIIINEILSSNTSLGTNIVELLDTNHEHISNTSKKNSENVLKSKEPECENDQNMEHNEEPKTKPKNDCSLETMGKSIESETEVRGNQETIEDMEHIQPVSGNDESNEECIAKQEEHDETRFIDESNTSLESESKPDVNSKSNKLAQMTDNDYISEFKGSCETQNDDTADEKKRTSNESLEVFNISSSDSKDLENNEIATPIILEENLPTKSPKTCTKEADGETKITSQNESDIVKCSDFKLNNDTEKSSNVKQSKNERGAKDGACPDSDIIKDSICDTTTKTAVHDSFMVINDMPELDDNFSNSGYLHDPDMPLLDSQISDGECDKYERPECSTRPCKVLIRKLKPSDVANLRQPKVKVKRIRDPEMFLKEFNAKRRRFHAKIFIELEDSSDSVMSNSSSSDAYRPPKGCKTKPLPRRHILRKTRTSESECDSIPSQFDGKRRRLSTLNTCSQQSNNSSRSSSRQPSVGGDLVVTPRSASGLKLRISHALRQSPVLHTKSNTTSADEIIQLSSSDSNTMDSMAEVIEIPEVGDPLFEEEIII</sequence>
<feature type="compositionally biased region" description="Basic residues" evidence="2">
    <location>
        <begin position="1619"/>
        <end position="1635"/>
    </location>
</feature>
<dbReference type="OrthoDB" id="6427254at2759"/>
<feature type="compositionally biased region" description="Low complexity" evidence="2">
    <location>
        <begin position="1663"/>
        <end position="1676"/>
    </location>
</feature>
<feature type="compositionally biased region" description="Low complexity" evidence="2">
    <location>
        <begin position="1164"/>
        <end position="1184"/>
    </location>
</feature>
<reference evidence="5" key="2">
    <citation type="submission" date="2025-04" db="UniProtKB">
        <authorList>
            <consortium name="RefSeq"/>
        </authorList>
    </citation>
    <scope>IDENTIFICATION</scope>
    <source>
        <strain evidence="5">Aabys</strain>
    </source>
</reference>
<dbReference type="eggNOG" id="ENOG502QT0I">
    <property type="taxonomic scope" value="Eukaryota"/>
</dbReference>
<feature type="region of interest" description="Disordered" evidence="2">
    <location>
        <begin position="1603"/>
        <end position="1684"/>
    </location>
</feature>
<dbReference type="RefSeq" id="XP_005178791.1">
    <property type="nucleotide sequence ID" value="XM_005178734.3"/>
</dbReference>
<feature type="compositionally biased region" description="Acidic residues" evidence="2">
    <location>
        <begin position="748"/>
        <end position="759"/>
    </location>
</feature>
<feature type="coiled-coil region" evidence="1">
    <location>
        <begin position="659"/>
        <end position="693"/>
    </location>
</feature>
<evidence type="ECO:0000256" key="1">
    <source>
        <dbReference type="SAM" id="Coils"/>
    </source>
</evidence>
<feature type="compositionally biased region" description="Basic and acidic residues" evidence="2">
    <location>
        <begin position="1010"/>
        <end position="1019"/>
    </location>
</feature>
<feature type="compositionally biased region" description="Acidic residues" evidence="2">
    <location>
        <begin position="713"/>
        <end position="733"/>
    </location>
</feature>
<dbReference type="KEGG" id="mde:101898300"/>
<feature type="compositionally biased region" description="Polar residues" evidence="2">
    <location>
        <begin position="1349"/>
        <end position="1362"/>
    </location>
</feature>
<feature type="compositionally biased region" description="Basic and acidic residues" evidence="2">
    <location>
        <begin position="1320"/>
        <end position="1334"/>
    </location>
</feature>
<dbReference type="VEuPathDB" id="VectorBase:MDOA005467"/>
<feature type="compositionally biased region" description="Basic and acidic residues" evidence="2">
    <location>
        <begin position="1456"/>
        <end position="1472"/>
    </location>
</feature>
<evidence type="ECO:0000313" key="5">
    <source>
        <dbReference type="RefSeq" id="XP_005178791.1"/>
    </source>
</evidence>
<gene>
    <name evidence="3" type="primary">101898300</name>
    <name evidence="5" type="synonym">LOC101898300</name>
</gene>
<keyword evidence="1" id="KW-0175">Coiled coil</keyword>
<accession>A0A1I8MJ74</accession>
<feature type="compositionally biased region" description="Basic and acidic residues" evidence="2">
    <location>
        <begin position="980"/>
        <end position="996"/>
    </location>
</feature>
<dbReference type="Proteomes" id="UP001652621">
    <property type="component" value="Unplaced"/>
</dbReference>
<feature type="region of interest" description="Disordered" evidence="2">
    <location>
        <begin position="1060"/>
        <end position="1144"/>
    </location>
</feature>
<reference evidence="3" key="1">
    <citation type="submission" date="2020-05" db="UniProtKB">
        <authorList>
            <consortium name="EnsemblMetazoa"/>
        </authorList>
    </citation>
    <scope>IDENTIFICATION</scope>
    <source>
        <strain evidence="3">Aabys</strain>
    </source>
</reference>
<dbReference type="VEuPathDB" id="VectorBase:MDOMA2_010842"/>
<feature type="region of interest" description="Disordered" evidence="2">
    <location>
        <begin position="1159"/>
        <end position="1205"/>
    </location>
</feature>
<evidence type="ECO:0000256" key="2">
    <source>
        <dbReference type="SAM" id="MobiDB-lite"/>
    </source>
</evidence>
<proteinExistence type="predicted"/>
<organism evidence="3">
    <name type="scientific">Musca domestica</name>
    <name type="common">House fly</name>
    <dbReference type="NCBI Taxonomy" id="7370"/>
    <lineage>
        <taxon>Eukaryota</taxon>
        <taxon>Metazoa</taxon>
        <taxon>Ecdysozoa</taxon>
        <taxon>Arthropoda</taxon>
        <taxon>Hexapoda</taxon>
        <taxon>Insecta</taxon>
        <taxon>Pterygota</taxon>
        <taxon>Neoptera</taxon>
        <taxon>Endopterygota</taxon>
        <taxon>Diptera</taxon>
        <taxon>Brachycera</taxon>
        <taxon>Muscomorpha</taxon>
        <taxon>Muscoidea</taxon>
        <taxon>Muscidae</taxon>
        <taxon>Musca</taxon>
    </lineage>
</organism>
<feature type="compositionally biased region" description="Low complexity" evidence="2">
    <location>
        <begin position="1603"/>
        <end position="1613"/>
    </location>
</feature>
<feature type="region of interest" description="Disordered" evidence="2">
    <location>
        <begin position="980"/>
        <end position="1038"/>
    </location>
</feature>
<dbReference type="GeneID" id="101898300"/>
<feature type="compositionally biased region" description="Basic and acidic residues" evidence="2">
    <location>
        <begin position="1090"/>
        <end position="1116"/>
    </location>
</feature>
<feature type="region of interest" description="Disordered" evidence="2">
    <location>
        <begin position="713"/>
        <end position="764"/>
    </location>
</feature>
<dbReference type="EnsemblMetazoa" id="MDOA005467-RA">
    <property type="protein sequence ID" value="MDOA005467-PA"/>
    <property type="gene ID" value="MDOA005467"/>
</dbReference>
<evidence type="ECO:0000313" key="4">
    <source>
        <dbReference type="Proteomes" id="UP001652621"/>
    </source>
</evidence>
<feature type="compositionally biased region" description="Basic and acidic residues" evidence="2">
    <location>
        <begin position="1240"/>
        <end position="1279"/>
    </location>
</feature>
<evidence type="ECO:0000313" key="3">
    <source>
        <dbReference type="EnsemblMetazoa" id="MDOA005467-PA"/>
    </source>
</evidence>
<feature type="compositionally biased region" description="Polar residues" evidence="2">
    <location>
        <begin position="1185"/>
        <end position="1197"/>
    </location>
</feature>
<feature type="region of interest" description="Disordered" evidence="2">
    <location>
        <begin position="1456"/>
        <end position="1476"/>
    </location>
</feature>
<feature type="compositionally biased region" description="Basic and acidic residues" evidence="2">
    <location>
        <begin position="1071"/>
        <end position="1080"/>
    </location>
</feature>